<protein>
    <recommendedName>
        <fullName evidence="5">Staphylococcal protein</fullName>
    </recommendedName>
</protein>
<dbReference type="AlphaFoldDB" id="A0A2A1KB43"/>
<evidence type="ECO:0000313" key="3">
    <source>
        <dbReference type="Proteomes" id="UP000238153"/>
    </source>
</evidence>
<keyword evidence="4" id="KW-1185">Reference proteome</keyword>
<sequence>MNYMDLYLQHFLKVVIKRNINDYKISLDRKLKSIENYIEYLKEKKTQMNKLIDSLTATLENKYIDITNTYNIKHAQEINNYEIEGLKRQLDLFEAYCARIEADIHRCSKEKITTQGQCDIIEQMSVVA</sequence>
<proteinExistence type="predicted"/>
<reference evidence="2 3" key="1">
    <citation type="submission" date="2017-11" db="EMBL/GenBank/DDBJ databases">
        <authorList>
            <person name="Founou R.C."/>
            <person name="Founou L."/>
            <person name="Allam M."/>
            <person name="Ismail A."/>
            <person name="Essack S.Y."/>
        </authorList>
    </citation>
    <scope>NUCLEOTIDE SEQUENCE [LARGE SCALE GENOMIC DNA]</scope>
    <source>
        <strain evidence="2 3">G811N2B1</strain>
    </source>
</reference>
<evidence type="ECO:0000313" key="1">
    <source>
        <dbReference type="EMBL" id="MDT4286839.1"/>
    </source>
</evidence>
<dbReference type="Proteomes" id="UP000238153">
    <property type="component" value="Unassembled WGS sequence"/>
</dbReference>
<evidence type="ECO:0000313" key="2">
    <source>
        <dbReference type="EMBL" id="PPJ79039.1"/>
    </source>
</evidence>
<comment type="caution">
    <text evidence="2">The sequence shown here is derived from an EMBL/GenBank/DDBJ whole genome shotgun (WGS) entry which is preliminary data.</text>
</comment>
<name>A0A2A1KB43_STAHA</name>
<dbReference type="STRING" id="1283.ShL2_00955"/>
<evidence type="ECO:0000313" key="4">
    <source>
        <dbReference type="Proteomes" id="UP001269271"/>
    </source>
</evidence>
<evidence type="ECO:0008006" key="5">
    <source>
        <dbReference type="Google" id="ProtNLM"/>
    </source>
</evidence>
<reference evidence="1 4" key="2">
    <citation type="submission" date="2023-08" db="EMBL/GenBank/DDBJ databases">
        <title>Genomic surveillance of Staphylococcus haemolyticus neonatal outbreak in southern France.</title>
        <authorList>
            <person name="Magnan C."/>
            <person name="Morsli M."/>
            <person name="Thiery B."/>
            <person name="Salipante F."/>
            <person name="Attar J."/>
            <person name="Massimo D.M."/>
            <person name="Ory J."/>
            <person name="Pantel A."/>
            <person name="Lavigne J.-P."/>
        </authorList>
    </citation>
    <scope>NUCLEOTIDE SEQUENCE [LARGE SCALE GENOMIC DNA]</scope>
    <source>
        <strain evidence="1 4">NSH026</strain>
    </source>
</reference>
<dbReference type="GeneID" id="93780450"/>
<dbReference type="EMBL" id="PGWX01000063">
    <property type="protein sequence ID" value="PPJ79039.1"/>
    <property type="molecule type" value="Genomic_DNA"/>
</dbReference>
<dbReference type="RefSeq" id="WP_011275373.1">
    <property type="nucleotide sequence ID" value="NZ_BKAY01000013.1"/>
</dbReference>
<dbReference type="Proteomes" id="UP001269271">
    <property type="component" value="Unassembled WGS sequence"/>
</dbReference>
<dbReference type="EMBL" id="JAVSOO010000016">
    <property type="protein sequence ID" value="MDT4286839.1"/>
    <property type="molecule type" value="Genomic_DNA"/>
</dbReference>
<dbReference type="OMA" id="YMHYLIT"/>
<accession>A0A2A1KB43</accession>
<gene>
    <name evidence="2" type="ORF">CV019_00720</name>
    <name evidence="1" type="ORF">RO950_07370</name>
</gene>
<organism evidence="2 3">
    <name type="scientific">Staphylococcus haemolyticus</name>
    <dbReference type="NCBI Taxonomy" id="1283"/>
    <lineage>
        <taxon>Bacteria</taxon>
        <taxon>Bacillati</taxon>
        <taxon>Bacillota</taxon>
        <taxon>Bacilli</taxon>
        <taxon>Bacillales</taxon>
        <taxon>Staphylococcaceae</taxon>
        <taxon>Staphylococcus</taxon>
    </lineage>
</organism>